<proteinExistence type="predicted"/>
<protein>
    <submittedName>
        <fullName evidence="1">Uncharacterized protein</fullName>
    </submittedName>
</protein>
<name>A0A8X6U963_NEPPI</name>
<accession>A0A8X6U963</accession>
<reference evidence="1" key="1">
    <citation type="submission" date="2020-08" db="EMBL/GenBank/DDBJ databases">
        <title>Multicomponent nature underlies the extraordinary mechanical properties of spider dragline silk.</title>
        <authorList>
            <person name="Kono N."/>
            <person name="Nakamura H."/>
            <person name="Mori M."/>
            <person name="Yoshida Y."/>
            <person name="Ohtoshi R."/>
            <person name="Malay A.D."/>
            <person name="Moran D.A.P."/>
            <person name="Tomita M."/>
            <person name="Numata K."/>
            <person name="Arakawa K."/>
        </authorList>
    </citation>
    <scope>NUCLEOTIDE SEQUENCE</scope>
</reference>
<dbReference type="AlphaFoldDB" id="A0A8X6U963"/>
<evidence type="ECO:0000313" key="1">
    <source>
        <dbReference type="EMBL" id="GFT94152.1"/>
    </source>
</evidence>
<keyword evidence="2" id="KW-1185">Reference proteome</keyword>
<evidence type="ECO:0000313" key="2">
    <source>
        <dbReference type="Proteomes" id="UP000887013"/>
    </source>
</evidence>
<comment type="caution">
    <text evidence="1">The sequence shown here is derived from an EMBL/GenBank/DDBJ whole genome shotgun (WGS) entry which is preliminary data.</text>
</comment>
<organism evidence="1 2">
    <name type="scientific">Nephila pilipes</name>
    <name type="common">Giant wood spider</name>
    <name type="synonym">Nephila maculata</name>
    <dbReference type="NCBI Taxonomy" id="299642"/>
    <lineage>
        <taxon>Eukaryota</taxon>
        <taxon>Metazoa</taxon>
        <taxon>Ecdysozoa</taxon>
        <taxon>Arthropoda</taxon>
        <taxon>Chelicerata</taxon>
        <taxon>Arachnida</taxon>
        <taxon>Araneae</taxon>
        <taxon>Araneomorphae</taxon>
        <taxon>Entelegynae</taxon>
        <taxon>Araneoidea</taxon>
        <taxon>Nephilidae</taxon>
        <taxon>Nephila</taxon>
    </lineage>
</organism>
<dbReference type="Proteomes" id="UP000887013">
    <property type="component" value="Unassembled WGS sequence"/>
</dbReference>
<sequence>MAIRISNTPKTFSRSLSPYYNFYVSVFLVKGDGFIFEKLSQEPKSFPWVTCVASGPQSGKNKSKATRSFMDHFRKESVNDQ</sequence>
<dbReference type="EMBL" id="BMAW01025834">
    <property type="protein sequence ID" value="GFT94152.1"/>
    <property type="molecule type" value="Genomic_DNA"/>
</dbReference>
<gene>
    <name evidence="1" type="ORF">NPIL_476301</name>
</gene>